<dbReference type="EC" id="3.1.1.116" evidence="14"/>
<dbReference type="SUPFAM" id="SSF53474">
    <property type="entry name" value="alpha/beta-Hydrolases"/>
    <property type="match status" value="1"/>
</dbReference>
<sequence length="707" mass="76764">MQIIQDEQLPAEQLLQDQASDTSLMVPDESPPNDSPPDDSTGAYVTQLTTAASLGLDIATLFTTIGFEAAKLGTGLGLNIAKQSMAMAVFILSCRSEDNEDSSLLGILESPINLGLTVATSTLTFAEFLALTGIQWTHNVVNTSLGAAKETVAVLDKFFGSNDTARCIAEFVALVKREWSVRGDEPYLPANFRAFTVLGAMKALTAWTALQTVTAEHWNARVMGHVTEIVVFGPNSAIYSAMGSVNMDQDFDDADNEETIYITQNEPTSSDNGNIVEGDIIHRPSSPSDGGSESSFATPPSTVSSIYYPFRSSTSPTSNEDIRELLRNLKRYSKFSLGAYGRDALAFFGVTLPPIPSSRANEGVANPHHFTFAHLTKTQMENVSGFSQTQDNAASAPSSYLIRDHNSSSVILALRGTFSLNDLVVDLTCEELDFKLPDELDDPSSPVYKVHSGMIRVAKKLATPGPGTVFDALKKALDENQNYGLVIVGHSLGAGIGSLLALLIASPTTRVTTASSGLPPNRPVHAFAFASPCTMSAALSRRSEGLVTSLVYADDVVTRLSIGSVRDLRNITAWLIEGDKDEPLYANIISKALNYQAGMYEGDSVQKRELENWFVSLRTTLHANMQSDKLYPGGTVYWILPITGGKMDAGSVAPTDEDDPKEASYKLYKIDDVEQVLSEIIFSRNMISDHFPLQYEYVMSRSRERMQ</sequence>
<evidence type="ECO:0000256" key="8">
    <source>
        <dbReference type="ARBA" id="ARBA00022837"/>
    </source>
</evidence>
<dbReference type="Proteomes" id="UP000274822">
    <property type="component" value="Unassembled WGS sequence"/>
</dbReference>
<evidence type="ECO:0000256" key="7">
    <source>
        <dbReference type="ARBA" id="ARBA00022801"/>
    </source>
</evidence>
<comment type="catalytic activity">
    <reaction evidence="13">
        <text>a 1,2-diacyl-sn-glycerol + H2O = a 2-acylglycerol + a fatty acid + H(+)</text>
        <dbReference type="Rhea" id="RHEA:33275"/>
        <dbReference type="ChEBI" id="CHEBI:15377"/>
        <dbReference type="ChEBI" id="CHEBI:15378"/>
        <dbReference type="ChEBI" id="CHEBI:17389"/>
        <dbReference type="ChEBI" id="CHEBI:17815"/>
        <dbReference type="ChEBI" id="CHEBI:28868"/>
        <dbReference type="EC" id="3.1.1.116"/>
    </reaction>
    <physiologicalReaction direction="left-to-right" evidence="13">
        <dbReference type="Rhea" id="RHEA:33276"/>
    </physiologicalReaction>
</comment>
<evidence type="ECO:0000256" key="11">
    <source>
        <dbReference type="ARBA" id="ARBA00023098"/>
    </source>
</evidence>
<feature type="region of interest" description="Disordered" evidence="15">
    <location>
        <begin position="280"/>
        <end position="300"/>
    </location>
</feature>
<feature type="compositionally biased region" description="Low complexity" evidence="15">
    <location>
        <begin position="284"/>
        <end position="295"/>
    </location>
</feature>
<evidence type="ECO:0000256" key="5">
    <source>
        <dbReference type="ARBA" id="ARBA00022692"/>
    </source>
</evidence>
<comment type="cofactor">
    <cofactor evidence="1">
        <name>Ca(2+)</name>
        <dbReference type="ChEBI" id="CHEBI:29108"/>
    </cofactor>
</comment>
<evidence type="ECO:0000256" key="1">
    <source>
        <dbReference type="ARBA" id="ARBA00001913"/>
    </source>
</evidence>
<accession>A0A433QJW9</accession>
<gene>
    <name evidence="17" type="ORF">BC938DRAFT_479869</name>
</gene>
<evidence type="ECO:0000256" key="4">
    <source>
        <dbReference type="ARBA" id="ARBA00022553"/>
    </source>
</evidence>
<dbReference type="EMBL" id="RBNJ01004315">
    <property type="protein sequence ID" value="RUS30083.1"/>
    <property type="molecule type" value="Genomic_DNA"/>
</dbReference>
<dbReference type="GO" id="GO:0046872">
    <property type="term" value="F:metal ion binding"/>
    <property type="evidence" value="ECO:0007669"/>
    <property type="project" value="UniProtKB-KW"/>
</dbReference>
<comment type="subcellular location">
    <subcellularLocation>
        <location evidence="2">Cell membrane</location>
        <topology evidence="2">Multi-pass membrane protein</topology>
    </subcellularLocation>
</comment>
<keyword evidence="8" id="KW-0106">Calcium</keyword>
<evidence type="ECO:0000313" key="17">
    <source>
        <dbReference type="EMBL" id="RUS30083.1"/>
    </source>
</evidence>
<dbReference type="PANTHER" id="PTHR45792:SF8">
    <property type="entry name" value="DIACYLGLYCEROL LIPASE-ALPHA"/>
    <property type="match status" value="1"/>
</dbReference>
<proteinExistence type="predicted"/>
<comment type="caution">
    <text evidence="17">The sequence shown here is derived from an EMBL/GenBank/DDBJ whole genome shotgun (WGS) entry which is preliminary data.</text>
</comment>
<keyword evidence="3" id="KW-1003">Cell membrane</keyword>
<evidence type="ECO:0000256" key="2">
    <source>
        <dbReference type="ARBA" id="ARBA00004651"/>
    </source>
</evidence>
<evidence type="ECO:0000256" key="3">
    <source>
        <dbReference type="ARBA" id="ARBA00022475"/>
    </source>
</evidence>
<dbReference type="AlphaFoldDB" id="A0A433QJW9"/>
<name>A0A433QJW9_9FUNG</name>
<dbReference type="GO" id="GO:0046340">
    <property type="term" value="P:diacylglycerol catabolic process"/>
    <property type="evidence" value="ECO:0007669"/>
    <property type="project" value="TreeGrafter"/>
</dbReference>
<keyword evidence="7" id="KW-0378">Hydrolase</keyword>
<feature type="region of interest" description="Disordered" evidence="15">
    <location>
        <begin position="1"/>
        <end position="41"/>
    </location>
</feature>
<protein>
    <recommendedName>
        <fullName evidence="14">sn-1-specific diacylglycerol lipase</fullName>
        <ecNumber evidence="14">3.1.1.116</ecNumber>
    </recommendedName>
</protein>
<dbReference type="GO" id="GO:0016298">
    <property type="term" value="F:lipase activity"/>
    <property type="evidence" value="ECO:0007669"/>
    <property type="project" value="TreeGrafter"/>
</dbReference>
<evidence type="ECO:0000256" key="10">
    <source>
        <dbReference type="ARBA" id="ARBA00022989"/>
    </source>
</evidence>
<dbReference type="Pfam" id="PF01764">
    <property type="entry name" value="Lipase_3"/>
    <property type="match status" value="1"/>
</dbReference>
<organism evidence="17 18">
    <name type="scientific">Jimgerdemannia flammicorona</name>
    <dbReference type="NCBI Taxonomy" id="994334"/>
    <lineage>
        <taxon>Eukaryota</taxon>
        <taxon>Fungi</taxon>
        <taxon>Fungi incertae sedis</taxon>
        <taxon>Mucoromycota</taxon>
        <taxon>Mucoromycotina</taxon>
        <taxon>Endogonomycetes</taxon>
        <taxon>Endogonales</taxon>
        <taxon>Endogonaceae</taxon>
        <taxon>Jimgerdemannia</taxon>
    </lineage>
</organism>
<evidence type="ECO:0000256" key="14">
    <source>
        <dbReference type="ARBA" id="ARBA00026104"/>
    </source>
</evidence>
<dbReference type="InterPro" id="IPR029058">
    <property type="entry name" value="AB_hydrolase_fold"/>
</dbReference>
<keyword evidence="5" id="KW-0812">Transmembrane</keyword>
<dbReference type="CDD" id="cd00519">
    <property type="entry name" value="Lipase_3"/>
    <property type="match status" value="1"/>
</dbReference>
<keyword evidence="9" id="KW-0442">Lipid degradation</keyword>
<dbReference type="Gene3D" id="3.40.50.1820">
    <property type="entry name" value="alpha/beta hydrolase"/>
    <property type="match status" value="1"/>
</dbReference>
<keyword evidence="18" id="KW-1185">Reference proteome</keyword>
<keyword evidence="10" id="KW-1133">Transmembrane helix</keyword>
<evidence type="ECO:0000256" key="12">
    <source>
        <dbReference type="ARBA" id="ARBA00023136"/>
    </source>
</evidence>
<dbReference type="InterPro" id="IPR052214">
    <property type="entry name" value="DAG_Lipase-Related"/>
</dbReference>
<evidence type="ECO:0000256" key="9">
    <source>
        <dbReference type="ARBA" id="ARBA00022963"/>
    </source>
</evidence>
<evidence type="ECO:0000313" key="18">
    <source>
        <dbReference type="Proteomes" id="UP000274822"/>
    </source>
</evidence>
<dbReference type="InterPro" id="IPR002921">
    <property type="entry name" value="Fungal_lipase-type"/>
</dbReference>
<keyword evidence="4" id="KW-0597">Phosphoprotein</keyword>
<evidence type="ECO:0000256" key="6">
    <source>
        <dbReference type="ARBA" id="ARBA00022723"/>
    </source>
</evidence>
<keyword evidence="6" id="KW-0479">Metal-binding</keyword>
<dbReference type="GO" id="GO:0005886">
    <property type="term" value="C:plasma membrane"/>
    <property type="evidence" value="ECO:0007669"/>
    <property type="project" value="UniProtKB-SubCell"/>
</dbReference>
<evidence type="ECO:0000256" key="15">
    <source>
        <dbReference type="SAM" id="MobiDB-lite"/>
    </source>
</evidence>
<dbReference type="GO" id="GO:0019369">
    <property type="term" value="P:arachidonate metabolic process"/>
    <property type="evidence" value="ECO:0007669"/>
    <property type="project" value="TreeGrafter"/>
</dbReference>
<evidence type="ECO:0000256" key="13">
    <source>
        <dbReference type="ARBA" id="ARBA00024531"/>
    </source>
</evidence>
<feature type="domain" description="Fungal lipase-type" evidence="16">
    <location>
        <begin position="412"/>
        <end position="561"/>
    </location>
</feature>
<keyword evidence="12" id="KW-0472">Membrane</keyword>
<keyword evidence="11" id="KW-0443">Lipid metabolism</keyword>
<evidence type="ECO:0000259" key="16">
    <source>
        <dbReference type="Pfam" id="PF01764"/>
    </source>
</evidence>
<reference evidence="17 18" key="1">
    <citation type="journal article" date="2018" name="New Phytol.">
        <title>Phylogenomics of Endogonaceae and evolution of mycorrhizas within Mucoromycota.</title>
        <authorList>
            <person name="Chang Y."/>
            <person name="Desiro A."/>
            <person name="Na H."/>
            <person name="Sandor L."/>
            <person name="Lipzen A."/>
            <person name="Clum A."/>
            <person name="Barry K."/>
            <person name="Grigoriev I.V."/>
            <person name="Martin F.M."/>
            <person name="Stajich J.E."/>
            <person name="Smith M.E."/>
            <person name="Bonito G."/>
            <person name="Spatafora J.W."/>
        </authorList>
    </citation>
    <scope>NUCLEOTIDE SEQUENCE [LARGE SCALE GENOMIC DNA]</scope>
    <source>
        <strain evidence="17 18">AD002</strain>
    </source>
</reference>
<dbReference type="PANTHER" id="PTHR45792">
    <property type="entry name" value="DIACYLGLYCEROL LIPASE HOMOLOG-RELATED"/>
    <property type="match status" value="1"/>
</dbReference>